<keyword evidence="11 12" id="KW-0472">Membrane</keyword>
<proteinExistence type="inferred from homology"/>
<evidence type="ECO:0000256" key="10">
    <source>
        <dbReference type="ARBA" id="ARBA00023054"/>
    </source>
</evidence>
<evidence type="ECO:0000256" key="6">
    <source>
        <dbReference type="ARBA" id="ARBA00022824"/>
    </source>
</evidence>
<keyword evidence="10" id="KW-0175">Coiled coil</keyword>
<keyword evidence="5" id="KW-0053">Apoptosis</keyword>
<evidence type="ECO:0000313" key="16">
    <source>
        <dbReference type="EMBL" id="CAC5424504.1"/>
    </source>
</evidence>
<evidence type="ECO:0000313" key="17">
    <source>
        <dbReference type="Proteomes" id="UP000507470"/>
    </source>
</evidence>
<feature type="compositionally biased region" description="Basic and acidic residues" evidence="13">
    <location>
        <begin position="203"/>
        <end position="222"/>
    </location>
</feature>
<comment type="function">
    <text evidence="12">May play a role in anterograde transport of membrane proteins from the endoplasmic reticulum to the Golgi.</text>
</comment>
<dbReference type="PANTHER" id="PTHR12701">
    <property type="entry name" value="BCR-ASSOCIATED PROTEIN, BAP"/>
    <property type="match status" value="1"/>
</dbReference>
<feature type="transmembrane region" description="Helical" evidence="12">
    <location>
        <begin position="12"/>
        <end position="30"/>
    </location>
</feature>
<keyword evidence="3 12" id="KW-0813">Transport</keyword>
<keyword evidence="17" id="KW-1185">Reference proteome</keyword>
<evidence type="ECO:0000256" key="9">
    <source>
        <dbReference type="ARBA" id="ARBA00022989"/>
    </source>
</evidence>
<feature type="region of interest" description="Disordered" evidence="13">
    <location>
        <begin position="145"/>
        <end position="180"/>
    </location>
</feature>
<dbReference type="InterPro" id="IPR040463">
    <property type="entry name" value="BAP29/BAP31_N"/>
</dbReference>
<evidence type="ECO:0000256" key="2">
    <source>
        <dbReference type="ARBA" id="ARBA00007956"/>
    </source>
</evidence>
<keyword evidence="4 12" id="KW-0812">Transmembrane</keyword>
<comment type="subcellular location">
    <subcellularLocation>
        <location evidence="1 12">Endoplasmic reticulum membrane</location>
        <topology evidence="1 12">Multi-pass membrane protein</topology>
    </subcellularLocation>
</comment>
<keyword evidence="8 12" id="KW-0653">Protein transport</keyword>
<dbReference type="Proteomes" id="UP000507470">
    <property type="component" value="Unassembled WGS sequence"/>
</dbReference>
<dbReference type="Gene3D" id="1.20.5.110">
    <property type="match status" value="1"/>
</dbReference>
<protein>
    <recommendedName>
        <fullName evidence="12">Endoplasmic reticulum transmembrane protein</fullName>
    </recommendedName>
</protein>
<accession>A0A6J8EVF2</accession>
<dbReference type="InterPro" id="IPR041672">
    <property type="entry name" value="Bap31/Bap29_C"/>
</dbReference>
<evidence type="ECO:0000256" key="12">
    <source>
        <dbReference type="RuleBase" id="RU367026"/>
    </source>
</evidence>
<evidence type="ECO:0000256" key="5">
    <source>
        <dbReference type="ARBA" id="ARBA00022703"/>
    </source>
</evidence>
<comment type="similarity">
    <text evidence="2 12">Belongs to the BCAP29/BCAP31 family.</text>
</comment>
<name>A0A6J8EVF2_MYTCO</name>
<feature type="compositionally biased region" description="Polar residues" evidence="13">
    <location>
        <begin position="223"/>
        <end position="235"/>
    </location>
</feature>
<keyword evidence="6 12" id="KW-0256">Endoplasmic reticulum</keyword>
<keyword evidence="7 12" id="KW-0931">ER-Golgi transport</keyword>
<dbReference type="GO" id="GO:0070973">
    <property type="term" value="P:protein localization to endoplasmic reticulum exit site"/>
    <property type="evidence" value="ECO:0007669"/>
    <property type="project" value="UniProtKB-UniRule"/>
</dbReference>
<organism evidence="16 17">
    <name type="scientific">Mytilus coruscus</name>
    <name type="common">Sea mussel</name>
    <dbReference type="NCBI Taxonomy" id="42192"/>
    <lineage>
        <taxon>Eukaryota</taxon>
        <taxon>Metazoa</taxon>
        <taxon>Spiralia</taxon>
        <taxon>Lophotrochozoa</taxon>
        <taxon>Mollusca</taxon>
        <taxon>Bivalvia</taxon>
        <taxon>Autobranchia</taxon>
        <taxon>Pteriomorphia</taxon>
        <taxon>Mytilida</taxon>
        <taxon>Mytiloidea</taxon>
        <taxon>Mytilidae</taxon>
        <taxon>Mytilinae</taxon>
        <taxon>Mytilus</taxon>
    </lineage>
</organism>
<feature type="domain" description="Bap31/Bap29 cytoplasmic coiled-coil" evidence="15">
    <location>
        <begin position="173"/>
        <end position="235"/>
    </location>
</feature>
<evidence type="ECO:0000256" key="4">
    <source>
        <dbReference type="ARBA" id="ARBA00022692"/>
    </source>
</evidence>
<comment type="caution">
    <text evidence="12">Lacks conserved residue(s) required for the propagation of feature annotation.</text>
</comment>
<evidence type="ECO:0000256" key="8">
    <source>
        <dbReference type="ARBA" id="ARBA00022927"/>
    </source>
</evidence>
<dbReference type="OrthoDB" id="435607at2759"/>
<dbReference type="InterPro" id="IPR008417">
    <property type="entry name" value="BAP29/BAP31"/>
</dbReference>
<evidence type="ECO:0000256" key="13">
    <source>
        <dbReference type="SAM" id="MobiDB-lite"/>
    </source>
</evidence>
<feature type="transmembrane region" description="Helical" evidence="12">
    <location>
        <begin position="51"/>
        <end position="68"/>
    </location>
</feature>
<dbReference type="GO" id="GO:0006915">
    <property type="term" value="P:apoptotic process"/>
    <property type="evidence" value="ECO:0007669"/>
    <property type="project" value="UniProtKB-KW"/>
</dbReference>
<dbReference type="Pfam" id="PF18035">
    <property type="entry name" value="Bap31_Bap29_C"/>
    <property type="match status" value="1"/>
</dbReference>
<keyword evidence="9 12" id="KW-1133">Transmembrane helix</keyword>
<gene>
    <name evidence="16" type="ORF">MCOR_56403</name>
</gene>
<sequence>MTGLIWTSISGFMYLEIFVSVILLIPYISPSRWQKIFRSNLIKKIESYSHIYFNVLIAILSLVFLESIREMRKYNDALEEVDLKNNRETELAAQVKLFRAQRNFYISGFALFMWFILKRLITQTSKQAHLEAECEASQKQAKQASAAAQRLLDQADNTSNKKKEDGDTEEEKSLAQQLDKTKEDLVKTKMDLKKAVSDLEAVRKQAEGTNREYDRLMKEHSKLQQTAGETSSKKE</sequence>
<evidence type="ECO:0000259" key="15">
    <source>
        <dbReference type="Pfam" id="PF18035"/>
    </source>
</evidence>
<evidence type="ECO:0000256" key="11">
    <source>
        <dbReference type="ARBA" id="ARBA00023136"/>
    </source>
</evidence>
<dbReference type="AlphaFoldDB" id="A0A6J8EVF2"/>
<evidence type="ECO:0000256" key="7">
    <source>
        <dbReference type="ARBA" id="ARBA00022892"/>
    </source>
</evidence>
<dbReference type="PANTHER" id="PTHR12701:SF20">
    <property type="entry name" value="ENDOPLASMIC RETICULUM TRANSMEMBRANE PROTEIN"/>
    <property type="match status" value="1"/>
</dbReference>
<dbReference type="EMBL" id="CACVKT020010042">
    <property type="protein sequence ID" value="CAC5424504.1"/>
    <property type="molecule type" value="Genomic_DNA"/>
</dbReference>
<dbReference type="Pfam" id="PF05529">
    <property type="entry name" value="Bap31"/>
    <property type="match status" value="1"/>
</dbReference>
<evidence type="ECO:0000256" key="1">
    <source>
        <dbReference type="ARBA" id="ARBA00004477"/>
    </source>
</evidence>
<feature type="domain" description="BAP29/BAP31 transmembrane" evidence="14">
    <location>
        <begin position="4"/>
        <end position="136"/>
    </location>
</feature>
<evidence type="ECO:0000259" key="14">
    <source>
        <dbReference type="Pfam" id="PF05529"/>
    </source>
</evidence>
<evidence type="ECO:0000256" key="3">
    <source>
        <dbReference type="ARBA" id="ARBA00022448"/>
    </source>
</evidence>
<dbReference type="GO" id="GO:0005789">
    <property type="term" value="C:endoplasmic reticulum membrane"/>
    <property type="evidence" value="ECO:0007669"/>
    <property type="project" value="UniProtKB-SubCell"/>
</dbReference>
<feature type="region of interest" description="Disordered" evidence="13">
    <location>
        <begin position="203"/>
        <end position="235"/>
    </location>
</feature>
<reference evidence="16 17" key="1">
    <citation type="submission" date="2020-06" db="EMBL/GenBank/DDBJ databases">
        <authorList>
            <person name="Li R."/>
            <person name="Bekaert M."/>
        </authorList>
    </citation>
    <scope>NUCLEOTIDE SEQUENCE [LARGE SCALE GENOMIC DNA]</scope>
    <source>
        <strain evidence="17">wild</strain>
    </source>
</reference>
<dbReference type="FunFam" id="1.20.5.110:FF:000011">
    <property type="entry name" value="B-cell receptor-associated protein 29"/>
    <property type="match status" value="1"/>
</dbReference>
<dbReference type="GO" id="GO:0006886">
    <property type="term" value="P:intracellular protein transport"/>
    <property type="evidence" value="ECO:0007669"/>
    <property type="project" value="UniProtKB-UniRule"/>
</dbReference>
<dbReference type="GO" id="GO:0006888">
    <property type="term" value="P:endoplasmic reticulum to Golgi vesicle-mediated transport"/>
    <property type="evidence" value="ECO:0007669"/>
    <property type="project" value="UniProtKB-UniRule"/>
</dbReference>